<feature type="domain" description="PurM-like C-terminal" evidence="10">
    <location>
        <begin position="196"/>
        <end position="348"/>
    </location>
</feature>
<feature type="active site" evidence="8">
    <location>
        <position position="43"/>
    </location>
</feature>
<dbReference type="InterPro" id="IPR016188">
    <property type="entry name" value="PurM-like_N"/>
</dbReference>
<dbReference type="SUPFAM" id="SSF56042">
    <property type="entry name" value="PurM C-terminal domain-like"/>
    <property type="match status" value="2"/>
</dbReference>
<evidence type="ECO:0000256" key="1">
    <source>
        <dbReference type="ARBA" id="ARBA00022490"/>
    </source>
</evidence>
<dbReference type="EC" id="6.3.5.3" evidence="8"/>
<feature type="domain" description="PurM-like N-terminal" evidence="9">
    <location>
        <begin position="68"/>
        <end position="182"/>
    </location>
</feature>
<dbReference type="InterPro" id="IPR010918">
    <property type="entry name" value="PurM-like_C_dom"/>
</dbReference>
<feature type="binding site" evidence="8">
    <location>
        <position position="85"/>
    </location>
    <ligand>
        <name>ATP</name>
        <dbReference type="ChEBI" id="CHEBI:30616"/>
    </ligand>
</feature>
<feature type="binding site" evidence="8">
    <location>
        <position position="529"/>
    </location>
    <ligand>
        <name>Mg(2+)</name>
        <dbReference type="ChEBI" id="CHEBI:18420"/>
        <label>1</label>
    </ligand>
</feature>
<dbReference type="Proteomes" id="UP000196365">
    <property type="component" value="Unassembled WGS sequence"/>
</dbReference>
<keyword evidence="3 8" id="KW-0479">Metal-binding</keyword>
<dbReference type="RefSeq" id="WP_087679044.1">
    <property type="nucleotide sequence ID" value="NZ_FUWV01000010.1"/>
</dbReference>
<feature type="domain" description="PurM-like C-terminal" evidence="10">
    <location>
        <begin position="566"/>
        <end position="703"/>
    </location>
</feature>
<dbReference type="UniPathway" id="UPA00074">
    <property type="reaction ID" value="UER00128"/>
</dbReference>
<gene>
    <name evidence="8" type="primary">purL</name>
    <name evidence="12" type="ORF">SAMN02745973_01646</name>
</gene>
<comment type="similarity">
    <text evidence="8">Belongs to the FGAMS family.</text>
</comment>
<dbReference type="Gene3D" id="3.90.650.10">
    <property type="entry name" value="PurM-like C-terminal domain"/>
    <property type="match status" value="2"/>
</dbReference>
<feature type="binding site" evidence="8">
    <location>
        <position position="234"/>
    </location>
    <ligand>
        <name>substrate</name>
    </ligand>
</feature>
<dbReference type="EMBL" id="FUWV01000010">
    <property type="protein sequence ID" value="SJZ77038.1"/>
    <property type="molecule type" value="Genomic_DNA"/>
</dbReference>
<feature type="domain" description="Phosphoribosylformylglycinamidine synthase linker" evidence="11">
    <location>
        <begin position="8"/>
        <end position="47"/>
    </location>
</feature>
<dbReference type="FunFam" id="3.30.1330.10:FF:000004">
    <property type="entry name" value="Phosphoribosylformylglycinamidine synthase subunit PurL"/>
    <property type="match status" value="1"/>
</dbReference>
<dbReference type="GO" id="GO:0004642">
    <property type="term" value="F:phosphoribosylformylglycinamidine synthase activity"/>
    <property type="evidence" value="ECO:0007669"/>
    <property type="project" value="UniProtKB-UniRule"/>
</dbReference>
<feature type="binding site" evidence="8">
    <location>
        <position position="87"/>
    </location>
    <ligand>
        <name>Mg(2+)</name>
        <dbReference type="ChEBI" id="CHEBI:18420"/>
        <label>1</label>
    </ligand>
</feature>
<accession>A0A1T4NE35</accession>
<dbReference type="InterPro" id="IPR036676">
    <property type="entry name" value="PurM-like_C_sf"/>
</dbReference>
<dbReference type="CDD" id="cd02204">
    <property type="entry name" value="PurL_repeat2"/>
    <property type="match status" value="1"/>
</dbReference>
<evidence type="ECO:0000259" key="11">
    <source>
        <dbReference type="Pfam" id="PF18072"/>
    </source>
</evidence>
<evidence type="ECO:0000259" key="10">
    <source>
        <dbReference type="Pfam" id="PF02769"/>
    </source>
</evidence>
<name>A0A1T4NE35_9FIRM</name>
<dbReference type="NCBIfam" id="NF002290">
    <property type="entry name" value="PRK01213.1"/>
    <property type="match status" value="1"/>
</dbReference>
<dbReference type="OrthoDB" id="9804441at2"/>
<dbReference type="Pfam" id="PF18072">
    <property type="entry name" value="FGAR-AT_linker"/>
    <property type="match status" value="1"/>
</dbReference>
<dbReference type="PANTHER" id="PTHR43555:SF1">
    <property type="entry name" value="PHOSPHORIBOSYLFORMYLGLYCINAMIDINE SYNTHASE SUBUNIT PURL"/>
    <property type="match status" value="1"/>
</dbReference>
<sequence length="734" mass="80847">MNTKQPWAQVGLTQEEYQRIIELIGREPNELELHLYGVMWSEHCSYKNSRAMLKLFPTEGKQVLQGPGENAGIVDIGDNMAIVMKIESHNHPSALEPYEGAATGVGGIIRDIFTMGARPIASLNSLRFGELNNDRVKYLLKGIVEGIAGYGNCIGIPTVGGEVSFSLGYTGNPLVNAMCVGVLRHDQIKKATASGVGNPVMYVGAATGRDGMGGASFASVELSEESENRRSAVQVGDPFMEKLLLEACLELFKTDCVVGIQDMGAAGLISSSCETAARGGSGMVLDVSLVPQREERMNPIEIMLSESQERMLVIVKKGKEKEVNQIFEKWGLHSAVIGYVTDDGNLTIKENGKVVANLPAKSLDSSGAPTYMRETKEPKYFKDLNQLDFNKIKQPKNYEEVLKKLLASPNLCSKEWVYCQYDHMVGTNTIVRPGSDAAVLRIRDTKKAIALTTDCNNHYVFLNPREGGKIAVAEAARNIVCSGALPLAITDGLNYGNPEKPEVYWQFKESILGISEACKILNTPVISGNVSFYNETPTSAIDPCPVIGMVGVIEDYQDITTQFFQEEGDLIFLLGENLEELGGSEYLRAIHNIGRGPVPKIDLEKEKNYQKNLLKLIRKSLIQSAHDISDGGLAIAVAECCFEKELGATIYLKDEIRLDALLFGESQSRFIISVKYNDKEEVIEFLRKHQLPFQELGTVGGKDFTIYFKEKKLIETSLKALKSIWQEALQCQLQ</sequence>
<keyword evidence="6 8" id="KW-0067">ATP-binding</keyword>
<keyword evidence="2 8" id="KW-0436">Ligase</keyword>
<keyword evidence="4 8" id="KW-0547">Nucleotide-binding</keyword>
<dbReference type="HAMAP" id="MF_00420">
    <property type="entry name" value="PurL_2"/>
    <property type="match status" value="1"/>
</dbReference>
<evidence type="ECO:0000256" key="7">
    <source>
        <dbReference type="ARBA" id="ARBA00022842"/>
    </source>
</evidence>
<dbReference type="PIRSF" id="PIRSF001587">
    <property type="entry name" value="FGAM_synthase_II"/>
    <property type="match status" value="1"/>
</dbReference>
<dbReference type="GO" id="GO:0000287">
    <property type="term" value="F:magnesium ion binding"/>
    <property type="evidence" value="ECO:0007669"/>
    <property type="project" value="UniProtKB-UniRule"/>
</dbReference>
<reference evidence="12 13" key="1">
    <citation type="submission" date="2017-02" db="EMBL/GenBank/DDBJ databases">
        <authorList>
            <person name="Peterson S.W."/>
        </authorList>
    </citation>
    <scope>NUCLEOTIDE SEQUENCE [LARGE SCALE GENOMIC DNA]</scope>
    <source>
        <strain evidence="12 13">DSM 15102</strain>
    </source>
</reference>
<dbReference type="InterPro" id="IPR010074">
    <property type="entry name" value="PRibForGlyAmidine_synth_PurL"/>
</dbReference>
<feature type="binding site" evidence="8">
    <location>
        <position position="110"/>
    </location>
    <ligand>
        <name>substrate</name>
    </ligand>
</feature>
<feature type="binding site" evidence="8">
    <location>
        <position position="46"/>
    </location>
    <ligand>
        <name>ATP</name>
        <dbReference type="ChEBI" id="CHEBI:30616"/>
    </ligand>
</feature>
<dbReference type="InterPro" id="IPR041609">
    <property type="entry name" value="PurL_linker"/>
</dbReference>
<keyword evidence="7 8" id="KW-0460">Magnesium</keyword>
<feature type="binding site" evidence="8">
    <location>
        <position position="491"/>
    </location>
    <ligand>
        <name>ATP</name>
        <dbReference type="ChEBI" id="CHEBI:30616"/>
    </ligand>
</feature>
<evidence type="ECO:0000313" key="12">
    <source>
        <dbReference type="EMBL" id="SJZ77038.1"/>
    </source>
</evidence>
<keyword evidence="5 8" id="KW-0658">Purine biosynthesis</keyword>
<comment type="subcellular location">
    <subcellularLocation>
        <location evidence="8">Cytoplasm</location>
    </subcellularLocation>
</comment>
<dbReference type="GO" id="GO:0006189">
    <property type="term" value="P:'de novo' IMP biosynthetic process"/>
    <property type="evidence" value="ECO:0007669"/>
    <property type="project" value="UniProtKB-UniRule"/>
</dbReference>
<evidence type="ECO:0000256" key="5">
    <source>
        <dbReference type="ARBA" id="ARBA00022755"/>
    </source>
</evidence>
<feature type="binding site" evidence="8">
    <location>
        <position position="528"/>
    </location>
    <ligand>
        <name>ATP</name>
        <dbReference type="ChEBI" id="CHEBI:30616"/>
    </ligand>
</feature>
<keyword evidence="13" id="KW-1185">Reference proteome</keyword>
<dbReference type="Pfam" id="PF00586">
    <property type="entry name" value="AIRS"/>
    <property type="match status" value="2"/>
</dbReference>
<evidence type="ECO:0000313" key="13">
    <source>
        <dbReference type="Proteomes" id="UP000196365"/>
    </source>
</evidence>
<dbReference type="GO" id="GO:0005524">
    <property type="term" value="F:ATP binding"/>
    <property type="evidence" value="ECO:0007669"/>
    <property type="project" value="UniProtKB-UniRule"/>
</dbReference>
<dbReference type="PANTHER" id="PTHR43555">
    <property type="entry name" value="PHOSPHORIBOSYLFORMYLGLYCINAMIDINE SYNTHASE SUBUNIT PURL"/>
    <property type="match status" value="1"/>
</dbReference>
<dbReference type="NCBIfam" id="TIGR01736">
    <property type="entry name" value="FGAM_synth_II"/>
    <property type="match status" value="1"/>
</dbReference>
<evidence type="ECO:0000259" key="9">
    <source>
        <dbReference type="Pfam" id="PF00586"/>
    </source>
</evidence>
<feature type="binding site" evidence="8">
    <location>
        <position position="111"/>
    </location>
    <ligand>
        <name>Mg(2+)</name>
        <dbReference type="ChEBI" id="CHEBI:18420"/>
        <label>2</label>
    </ligand>
</feature>
<feature type="binding site" evidence="8">
    <location>
        <position position="262"/>
    </location>
    <ligand>
        <name>Mg(2+)</name>
        <dbReference type="ChEBI" id="CHEBI:18420"/>
        <label>2</label>
    </ligand>
</feature>
<proteinExistence type="inferred from homology"/>
<comment type="caution">
    <text evidence="8">Lacks conserved residue(s) required for the propagation of feature annotation.</text>
</comment>
<comment type="function">
    <text evidence="8">Part of the phosphoribosylformylglycinamidine synthase complex involved in the purines biosynthetic pathway. Catalyzes the ATP-dependent conversion of formylglycinamide ribonucleotide (FGAR) and glutamine to yield formylglycinamidine ribonucleotide (FGAM) and glutamate. The FGAM synthase complex is composed of three subunits. PurQ produces an ammonia molecule by converting glutamine to glutamate. PurL transfers the ammonia molecule to FGAR to form FGAM in an ATP-dependent manner. PurS interacts with PurQ and PurL and is thought to assist in the transfer of the ammonia molecule from PurQ to PurL.</text>
</comment>
<dbReference type="CDD" id="cd02203">
    <property type="entry name" value="PurL_repeat1"/>
    <property type="match status" value="1"/>
</dbReference>
<evidence type="ECO:0000256" key="3">
    <source>
        <dbReference type="ARBA" id="ARBA00022723"/>
    </source>
</evidence>
<dbReference type="AlphaFoldDB" id="A0A1T4NE35"/>
<dbReference type="Gene3D" id="3.30.1330.10">
    <property type="entry name" value="PurM-like, N-terminal domain"/>
    <property type="match status" value="2"/>
</dbReference>
<keyword evidence="1 8" id="KW-0963">Cytoplasm</keyword>
<dbReference type="GO" id="GO:0005737">
    <property type="term" value="C:cytoplasm"/>
    <property type="evidence" value="ECO:0007669"/>
    <property type="project" value="UniProtKB-SubCell"/>
</dbReference>
<feature type="binding site" evidence="8">
    <location>
        <begin position="88"/>
        <end position="91"/>
    </location>
    <ligand>
        <name>substrate</name>
    </ligand>
</feature>
<evidence type="ECO:0000256" key="4">
    <source>
        <dbReference type="ARBA" id="ARBA00022741"/>
    </source>
</evidence>
<feature type="domain" description="PurM-like N-terminal" evidence="9">
    <location>
        <begin position="434"/>
        <end position="553"/>
    </location>
</feature>
<dbReference type="SUPFAM" id="SSF55326">
    <property type="entry name" value="PurM N-terminal domain-like"/>
    <property type="match status" value="2"/>
</dbReference>
<comment type="pathway">
    <text evidence="8">Purine metabolism; IMP biosynthesis via de novo pathway; 5-amino-1-(5-phospho-D-ribosyl)imidazole from N(2)-formyl-N(1)-(5-phospho-D-ribosyl)glycinamide: step 1/2.</text>
</comment>
<evidence type="ECO:0000256" key="6">
    <source>
        <dbReference type="ARBA" id="ARBA00022840"/>
    </source>
</evidence>
<evidence type="ECO:0000256" key="8">
    <source>
        <dbReference type="HAMAP-Rule" id="MF_00420"/>
    </source>
</evidence>
<evidence type="ECO:0000256" key="2">
    <source>
        <dbReference type="ARBA" id="ARBA00022598"/>
    </source>
</evidence>
<protein>
    <recommendedName>
        <fullName evidence="8">Phosphoribosylformylglycinamidine synthase subunit PurL</fullName>
        <shortName evidence="8">FGAM synthase</shortName>
        <ecNumber evidence="8">6.3.5.3</ecNumber>
    </recommendedName>
    <alternativeName>
        <fullName evidence="8">Formylglycinamide ribonucleotide amidotransferase subunit II</fullName>
        <shortName evidence="8">FGAR amidotransferase II</shortName>
        <shortName evidence="8">FGAR-AT II</shortName>
    </alternativeName>
    <alternativeName>
        <fullName evidence="8">Glutamine amidotransferase PurL</fullName>
    </alternativeName>
    <alternativeName>
        <fullName evidence="8">Phosphoribosylformylglycinamidine synthase subunit II</fullName>
    </alternativeName>
</protein>
<feature type="binding site" evidence="8">
    <location>
        <position position="531"/>
    </location>
    <ligand>
        <name>substrate</name>
    </ligand>
</feature>
<dbReference type="Pfam" id="PF02769">
    <property type="entry name" value="AIRS_C"/>
    <property type="match status" value="2"/>
</dbReference>
<comment type="subunit">
    <text evidence="8">Monomer. Part of the FGAM synthase complex composed of 1 PurL, 1 PurQ and 2 PurS subunits.</text>
</comment>
<comment type="catalytic activity">
    <reaction evidence="8">
        <text>N(2)-formyl-N(1)-(5-phospho-beta-D-ribosyl)glycinamide + L-glutamine + ATP + H2O = 2-formamido-N(1)-(5-O-phospho-beta-D-ribosyl)acetamidine + L-glutamate + ADP + phosphate + H(+)</text>
        <dbReference type="Rhea" id="RHEA:17129"/>
        <dbReference type="ChEBI" id="CHEBI:15377"/>
        <dbReference type="ChEBI" id="CHEBI:15378"/>
        <dbReference type="ChEBI" id="CHEBI:29985"/>
        <dbReference type="ChEBI" id="CHEBI:30616"/>
        <dbReference type="ChEBI" id="CHEBI:43474"/>
        <dbReference type="ChEBI" id="CHEBI:58359"/>
        <dbReference type="ChEBI" id="CHEBI:147286"/>
        <dbReference type="ChEBI" id="CHEBI:147287"/>
        <dbReference type="ChEBI" id="CHEBI:456216"/>
        <dbReference type="EC" id="6.3.5.3"/>
    </reaction>
</comment>
<feature type="active site" description="Proton acceptor" evidence="8">
    <location>
        <position position="89"/>
    </location>
</feature>
<feature type="binding site" evidence="8">
    <location>
        <begin position="306"/>
        <end position="308"/>
    </location>
    <ligand>
        <name>substrate</name>
    </ligand>
</feature>
<dbReference type="InterPro" id="IPR036921">
    <property type="entry name" value="PurM-like_N_sf"/>
</dbReference>
<organism evidence="12 13">
    <name type="scientific">Garciella nitratireducens DSM 15102</name>
    <dbReference type="NCBI Taxonomy" id="1121911"/>
    <lineage>
        <taxon>Bacteria</taxon>
        <taxon>Bacillati</taxon>
        <taxon>Bacillota</taxon>
        <taxon>Clostridia</taxon>
        <taxon>Eubacteriales</taxon>
        <taxon>Eubacteriaceae</taxon>
        <taxon>Garciella</taxon>
    </lineage>
</organism>